<gene>
    <name evidence="1" type="ORF">AWY79_13080</name>
    <name evidence="2" type="ORF">EDC59_109138</name>
</gene>
<keyword evidence="3" id="KW-1185">Reference proteome</keyword>
<dbReference type="EMBL" id="CP014206">
    <property type="protein sequence ID" value="AMK11976.1"/>
    <property type="molecule type" value="Genomic_DNA"/>
</dbReference>
<evidence type="ECO:0000313" key="1">
    <source>
        <dbReference type="EMBL" id="AMK11976.1"/>
    </source>
</evidence>
<name>A0A126QQG7_9BACT</name>
<evidence type="ECO:0000313" key="3">
    <source>
        <dbReference type="Proteomes" id="UP000055611"/>
    </source>
</evidence>
<evidence type="ECO:0000313" key="2">
    <source>
        <dbReference type="EMBL" id="TDT87251.1"/>
    </source>
</evidence>
<protein>
    <submittedName>
        <fullName evidence="2">Uncharacterized protein</fullName>
    </submittedName>
</protein>
<dbReference type="RefSeq" id="WP_066804728.1">
    <property type="nucleotide sequence ID" value="NZ_CP014206.1"/>
</dbReference>
<dbReference type="KEGG" id="dej:AWY79_13080"/>
<dbReference type="EMBL" id="SOBK01000009">
    <property type="protein sequence ID" value="TDT87251.1"/>
    <property type="molecule type" value="Genomic_DNA"/>
</dbReference>
<evidence type="ECO:0000313" key="4">
    <source>
        <dbReference type="Proteomes" id="UP000295506"/>
    </source>
</evidence>
<sequence length="287" mass="30941">MPKQVFSFPDSLDGFLVDDELFARAYGESADRERAWMKTCIARLYEWYGPRRDRAGRIAESWRSGLESVRAHEPVDFAVVLIGGGFASPARLLASLVPSLACGVEHVLVVRVDGEGDFPSSLLTGMELAGQELVADMGRDDVLSLLRTLAEAGRSGAVVDLAGLDDPCPEQGRVAWYRPVLDGKAAVFMEDGATFDLEALAFSHPGSEFVLYGADVDLPAGFVRGGGDEASFLNAVTDVAYAPFALAGEALEAARLVLGPGQEGCWVWPGLHPEFFLFHRTSWTLGD</sequence>
<dbReference type="Proteomes" id="UP000295506">
    <property type="component" value="Unassembled WGS sequence"/>
</dbReference>
<organism evidence="2 4">
    <name type="scientific">Pseudodesulfovibrio indicus</name>
    <dbReference type="NCBI Taxonomy" id="1716143"/>
    <lineage>
        <taxon>Bacteria</taxon>
        <taxon>Pseudomonadati</taxon>
        <taxon>Thermodesulfobacteriota</taxon>
        <taxon>Desulfovibrionia</taxon>
        <taxon>Desulfovibrionales</taxon>
        <taxon>Desulfovibrionaceae</taxon>
    </lineage>
</organism>
<reference evidence="2 4" key="2">
    <citation type="submission" date="2019-03" db="EMBL/GenBank/DDBJ databases">
        <title>Genomic Encyclopedia of Type Strains, Phase IV (KMG-IV): sequencing the most valuable type-strain genomes for metagenomic binning, comparative biology and taxonomic classification.</title>
        <authorList>
            <person name="Goeker M."/>
        </authorList>
    </citation>
    <scope>NUCLEOTIDE SEQUENCE [LARGE SCALE GENOMIC DNA]</scope>
    <source>
        <strain evidence="2 4">DSM 101483</strain>
    </source>
</reference>
<dbReference type="AlphaFoldDB" id="A0A126QQG7"/>
<dbReference type="Proteomes" id="UP000055611">
    <property type="component" value="Chromosome"/>
</dbReference>
<reference evidence="1 3" key="1">
    <citation type="journal article" date="2016" name="Front. Microbiol.">
        <title>Genome Sequence of the Piezophilic, Mesophilic Sulfate-Reducing Bacterium Desulfovibrio indicus J2T.</title>
        <authorList>
            <person name="Cao J."/>
            <person name="Maignien L."/>
            <person name="Shao Z."/>
            <person name="Alain K."/>
            <person name="Jebbar M."/>
        </authorList>
    </citation>
    <scope>NUCLEOTIDE SEQUENCE [LARGE SCALE GENOMIC DNA]</scope>
    <source>
        <strain evidence="1 3">J2</strain>
    </source>
</reference>
<proteinExistence type="predicted"/>
<accession>A0A126QQG7</accession>
<dbReference type="OrthoDB" id="5455089at2"/>